<feature type="compositionally biased region" description="Polar residues" evidence="1">
    <location>
        <begin position="36"/>
        <end position="61"/>
    </location>
</feature>
<protein>
    <submittedName>
        <fullName evidence="3">Uncharacterized protein</fullName>
    </submittedName>
</protein>
<name>A0A3P7QVV1_DIBLA</name>
<proteinExistence type="predicted"/>
<feature type="region of interest" description="Disordered" evidence="1">
    <location>
        <begin position="36"/>
        <end position="129"/>
    </location>
</feature>
<keyword evidence="4" id="KW-1185">Reference proteome</keyword>
<dbReference type="EMBL" id="UYRU01086227">
    <property type="protein sequence ID" value="VDN34946.1"/>
    <property type="molecule type" value="Genomic_DNA"/>
</dbReference>
<evidence type="ECO:0000256" key="2">
    <source>
        <dbReference type="SAM" id="Phobius"/>
    </source>
</evidence>
<reference evidence="3 4" key="1">
    <citation type="submission" date="2018-11" db="EMBL/GenBank/DDBJ databases">
        <authorList>
            <consortium name="Pathogen Informatics"/>
        </authorList>
    </citation>
    <scope>NUCLEOTIDE SEQUENCE [LARGE SCALE GENOMIC DNA]</scope>
</reference>
<keyword evidence="2" id="KW-1133">Transmembrane helix</keyword>
<dbReference type="AlphaFoldDB" id="A0A3P7QVV1"/>
<evidence type="ECO:0000313" key="3">
    <source>
        <dbReference type="EMBL" id="VDN34946.1"/>
    </source>
</evidence>
<evidence type="ECO:0000313" key="4">
    <source>
        <dbReference type="Proteomes" id="UP000281553"/>
    </source>
</evidence>
<feature type="transmembrane region" description="Helical" evidence="2">
    <location>
        <begin position="152"/>
        <end position="175"/>
    </location>
</feature>
<gene>
    <name evidence="3" type="ORF">DILT_LOCUS16642</name>
</gene>
<accession>A0A3P7QVV1</accession>
<organism evidence="3 4">
    <name type="scientific">Dibothriocephalus latus</name>
    <name type="common">Fish tapeworm</name>
    <name type="synonym">Diphyllobothrium latum</name>
    <dbReference type="NCBI Taxonomy" id="60516"/>
    <lineage>
        <taxon>Eukaryota</taxon>
        <taxon>Metazoa</taxon>
        <taxon>Spiralia</taxon>
        <taxon>Lophotrochozoa</taxon>
        <taxon>Platyhelminthes</taxon>
        <taxon>Cestoda</taxon>
        <taxon>Eucestoda</taxon>
        <taxon>Diphyllobothriidea</taxon>
        <taxon>Diphyllobothriidae</taxon>
        <taxon>Dibothriocephalus</taxon>
    </lineage>
</organism>
<dbReference type="Proteomes" id="UP000281553">
    <property type="component" value="Unassembled WGS sequence"/>
</dbReference>
<keyword evidence="2" id="KW-0812">Transmembrane</keyword>
<feature type="compositionally biased region" description="Acidic residues" evidence="1">
    <location>
        <begin position="96"/>
        <end position="105"/>
    </location>
</feature>
<evidence type="ECO:0000256" key="1">
    <source>
        <dbReference type="SAM" id="MobiDB-lite"/>
    </source>
</evidence>
<sequence length="176" mass="19636">MHFVYKSERTLDDSRFTVTTGDEDTCLSQAYNSQLHRTSNRNDNASQLRSVTSERTMTCKRSAQGRRSRSSTVLLSPAMTPPTPAYSGHSSVSSSDEAEETEETDVASGRRTSIAKLPPSVEVRNRPKSTQDLSQLDAMFERLTTKFVEVSLSTLSSGFIALIFLYLLVVFLLLLW</sequence>
<keyword evidence="2" id="KW-0472">Membrane</keyword>